<proteinExistence type="predicted"/>
<evidence type="ECO:0000256" key="4">
    <source>
        <dbReference type="ARBA" id="ARBA00022723"/>
    </source>
</evidence>
<dbReference type="Proteomes" id="UP000671913">
    <property type="component" value="Chromosome"/>
</dbReference>
<dbReference type="SFLD" id="SFLDG01060">
    <property type="entry name" value="BATS_domain_containing"/>
    <property type="match status" value="1"/>
</dbReference>
<evidence type="ECO:0000313" key="9">
    <source>
        <dbReference type="EMBL" id="QSZ26867.1"/>
    </source>
</evidence>
<evidence type="ECO:0000256" key="2">
    <source>
        <dbReference type="ARBA" id="ARBA00022485"/>
    </source>
</evidence>
<keyword evidence="4" id="KW-0479">Metal-binding</keyword>
<dbReference type="PROSITE" id="PS51918">
    <property type="entry name" value="RADICAL_SAM"/>
    <property type="match status" value="1"/>
</dbReference>
<dbReference type="GO" id="GO:0036355">
    <property type="term" value="F:2-iminoacetate synthase activity"/>
    <property type="evidence" value="ECO:0007669"/>
    <property type="project" value="UniProtKB-EC"/>
</dbReference>
<dbReference type="SMART" id="SM00729">
    <property type="entry name" value="Elp3"/>
    <property type="match status" value="1"/>
</dbReference>
<dbReference type="SFLD" id="SFLDS00029">
    <property type="entry name" value="Radical_SAM"/>
    <property type="match status" value="1"/>
</dbReference>
<keyword evidence="3" id="KW-0949">S-adenosyl-L-methionine</keyword>
<dbReference type="InterPro" id="IPR012726">
    <property type="entry name" value="ThiH"/>
</dbReference>
<evidence type="ECO:0000313" key="10">
    <source>
        <dbReference type="Proteomes" id="UP000671913"/>
    </source>
</evidence>
<dbReference type="PANTHER" id="PTHR43583">
    <property type="entry name" value="2-IMINOACETATE SYNTHASE"/>
    <property type="match status" value="1"/>
</dbReference>
<dbReference type="KEGG" id="aaut:ACETAC_08285"/>
<name>A0A975AUV3_9THEO</name>
<keyword evidence="9" id="KW-0456">Lyase</keyword>
<dbReference type="InterPro" id="IPR034428">
    <property type="entry name" value="ThiH/NoCL/HydG-like"/>
</dbReference>
<feature type="domain" description="Radical SAM core" evidence="8">
    <location>
        <begin position="68"/>
        <end position="306"/>
    </location>
</feature>
<dbReference type="GO" id="GO:0005506">
    <property type="term" value="F:iron ion binding"/>
    <property type="evidence" value="ECO:0007669"/>
    <property type="project" value="InterPro"/>
</dbReference>
<dbReference type="SFLD" id="SFLDG01081">
    <property type="entry name" value="cleavage_of_the_Ca-Cb_bond_in"/>
    <property type="match status" value="1"/>
</dbReference>
<dbReference type="AlphaFoldDB" id="A0A975AUV3"/>
<dbReference type="NCBIfam" id="TIGR02351">
    <property type="entry name" value="thiH"/>
    <property type="match status" value="1"/>
</dbReference>
<dbReference type="Pfam" id="PF06968">
    <property type="entry name" value="BATS"/>
    <property type="match status" value="1"/>
</dbReference>
<dbReference type="InterPro" id="IPR013785">
    <property type="entry name" value="Aldolase_TIM"/>
</dbReference>
<dbReference type="Gene3D" id="3.20.20.70">
    <property type="entry name" value="Aldolase class I"/>
    <property type="match status" value="1"/>
</dbReference>
<dbReference type="SMART" id="SM00876">
    <property type="entry name" value="BATS"/>
    <property type="match status" value="1"/>
</dbReference>
<dbReference type="InterPro" id="IPR006638">
    <property type="entry name" value="Elp3/MiaA/NifB-like_rSAM"/>
</dbReference>
<dbReference type="InterPro" id="IPR058240">
    <property type="entry name" value="rSAM_sf"/>
</dbReference>
<evidence type="ECO:0000256" key="1">
    <source>
        <dbReference type="ARBA" id="ARBA00001966"/>
    </source>
</evidence>
<dbReference type="SFLD" id="SFLDF00301">
    <property type="entry name" value="2-iminoacetate_synthase_(ThiH)"/>
    <property type="match status" value="1"/>
</dbReference>
<gene>
    <name evidence="9" type="primary">thiH</name>
    <name evidence="9" type="ORF">ACETAC_08285</name>
</gene>
<evidence type="ECO:0000256" key="5">
    <source>
        <dbReference type="ARBA" id="ARBA00023004"/>
    </source>
</evidence>
<comment type="cofactor">
    <cofactor evidence="7">
        <name>[2Fe-2S] cluster</name>
        <dbReference type="ChEBI" id="CHEBI:190135"/>
    </cofactor>
</comment>
<comment type="cofactor">
    <cofactor evidence="1">
        <name>[4Fe-4S] cluster</name>
        <dbReference type="ChEBI" id="CHEBI:49883"/>
    </cofactor>
</comment>
<evidence type="ECO:0000256" key="3">
    <source>
        <dbReference type="ARBA" id="ARBA00022691"/>
    </source>
</evidence>
<dbReference type="EMBL" id="CP060096">
    <property type="protein sequence ID" value="QSZ26867.1"/>
    <property type="molecule type" value="Genomic_DNA"/>
</dbReference>
<dbReference type="InterPro" id="IPR007197">
    <property type="entry name" value="rSAM"/>
</dbReference>
<keyword evidence="6" id="KW-0411">Iron-sulfur</keyword>
<dbReference type="GO" id="GO:0051539">
    <property type="term" value="F:4 iron, 4 sulfur cluster binding"/>
    <property type="evidence" value="ECO:0007669"/>
    <property type="project" value="UniProtKB-KW"/>
</dbReference>
<keyword evidence="5" id="KW-0408">Iron</keyword>
<dbReference type="EC" id="4.1.99.19" evidence="9"/>
<sequence length="371" mass="43000">MTTFYYEYIRYRNFNFEGFFNSISDYDIERVISKDKLNIYDFLTLLSPNAEKYLEIMAQKAHRVTIQNFGRVILLYIPMYLANYCINKCAYCGYNADNKIKRNIMSIEDVRHEAELISQKGFRHILILTGESRAKTPVSYIKTCVAVLKEYFSSICIEIYPLKEKEYEELVHAGVDSITIYQETYDEKTYDEVHLSGPKKNYKYRLETPDRACRAGIKNVNIGALLGLNDWRKDVFYTALHAKYLQDKYGDVDVGVSVPRIKPHIGAFQPKSNVSDKNLVQIILSFRIFMPRLGISLSTRESADLRNNLIPLGITKFSAESSTKVGGYLEEKEYEDSGQFEVSDNRSLEEIVEMIRSSGYQPIFKDWENVI</sequence>
<dbReference type="PANTHER" id="PTHR43583:SF1">
    <property type="entry name" value="2-IMINOACETATE SYNTHASE"/>
    <property type="match status" value="1"/>
</dbReference>
<reference evidence="9" key="1">
    <citation type="submission" date="2020-08" db="EMBL/GenBank/DDBJ databases">
        <title>Genomic insights into the carbon and energy metabolism of the first obligate autotrophic acetogenic bacterium Aceticella autotrophica gen. nov., sp. nov.</title>
        <authorList>
            <person name="Toshchakov S.V."/>
            <person name="Elcheninov A.G."/>
            <person name="Kublanov I.V."/>
            <person name="Frolov E.N."/>
            <person name="Lebedinsky A.V."/>
        </authorList>
    </citation>
    <scope>NUCLEOTIDE SEQUENCE</scope>
    <source>
        <strain evidence="9">3443-3Ac</strain>
    </source>
</reference>
<evidence type="ECO:0000256" key="7">
    <source>
        <dbReference type="ARBA" id="ARBA00034078"/>
    </source>
</evidence>
<evidence type="ECO:0000259" key="8">
    <source>
        <dbReference type="PROSITE" id="PS51918"/>
    </source>
</evidence>
<dbReference type="InterPro" id="IPR010722">
    <property type="entry name" value="BATS_dom"/>
</dbReference>
<dbReference type="Pfam" id="PF04055">
    <property type="entry name" value="Radical_SAM"/>
    <property type="match status" value="1"/>
</dbReference>
<evidence type="ECO:0000256" key="6">
    <source>
        <dbReference type="ARBA" id="ARBA00023014"/>
    </source>
</evidence>
<dbReference type="CDD" id="cd01335">
    <property type="entry name" value="Radical_SAM"/>
    <property type="match status" value="1"/>
</dbReference>
<dbReference type="RefSeq" id="WP_284679559.1">
    <property type="nucleotide sequence ID" value="NZ_CP060096.1"/>
</dbReference>
<dbReference type="SUPFAM" id="SSF102114">
    <property type="entry name" value="Radical SAM enzymes"/>
    <property type="match status" value="1"/>
</dbReference>
<accession>A0A975AUV3</accession>
<protein>
    <submittedName>
        <fullName evidence="9">2-iminoacetate synthase ThiH</fullName>
        <ecNumber evidence="9">4.1.99.19</ecNumber>
    </submittedName>
</protein>
<keyword evidence="2" id="KW-0004">4Fe-4S</keyword>
<keyword evidence="10" id="KW-1185">Reference proteome</keyword>
<organism evidence="9 10">
    <name type="scientific">Aceticella autotrophica</name>
    <dbReference type="NCBI Taxonomy" id="2755338"/>
    <lineage>
        <taxon>Bacteria</taxon>
        <taxon>Bacillati</taxon>
        <taxon>Bacillota</taxon>
        <taxon>Clostridia</taxon>
        <taxon>Thermoanaerobacterales</taxon>
        <taxon>Thermoanaerobacteraceae</taxon>
        <taxon>Aceticella</taxon>
    </lineage>
</organism>